<gene>
    <name evidence="5" type="ORF">PSU93_06565</name>
</gene>
<accession>A0AA43Q5G6</accession>
<dbReference type="EMBL" id="JAQSDF010000014">
    <property type="protein sequence ID" value="MDI1230792.1"/>
    <property type="molecule type" value="Genomic_DNA"/>
</dbReference>
<evidence type="ECO:0000256" key="3">
    <source>
        <dbReference type="ARBA" id="ARBA00023237"/>
    </source>
</evidence>
<dbReference type="Proteomes" id="UP001160519">
    <property type="component" value="Unassembled WGS sequence"/>
</dbReference>
<evidence type="ECO:0000313" key="6">
    <source>
        <dbReference type="Proteomes" id="UP001160519"/>
    </source>
</evidence>
<reference evidence="5" key="1">
    <citation type="submission" date="2023-01" db="EMBL/GenBank/DDBJ databases">
        <title>Biogeochemical cycle of methane in antarctic sediments.</title>
        <authorList>
            <person name="Roldan D.M."/>
            <person name="Menes R.J."/>
        </authorList>
    </citation>
    <scope>NUCLEOTIDE SEQUENCE [LARGE SCALE GENOMIC DNA]</scope>
    <source>
        <strain evidence="5">K-2018 MAG008</strain>
    </source>
</reference>
<protein>
    <submittedName>
        <fullName evidence="5">Outer membrane beta-barrel protein</fullName>
    </submittedName>
</protein>
<dbReference type="Gene3D" id="2.40.170.20">
    <property type="entry name" value="TonB-dependent receptor, beta-barrel domain"/>
    <property type="match status" value="1"/>
</dbReference>
<sequence>MRLKLFQKNMYRNRSIALLVLACIIFGKDAAAAEWALKGSLGQQLQYDDNIVLSAIREVPVVGYLLTPSLQATRKTSVLNIALEGQGDIRRYDDSRWDCDNYHLGSNNDYHTKRSVFSLKGGYSVNCSYSQQIEDTGILLPNSQSVNYQLAPSWTWQWTSRDQLILNTSYSKTSFSNPQNGVTSNTANVFSGNDTYTVNLGGNHEWSRRLTLNGNLNFSNVQFTGSNASTQNQFGFQLGANYKINRLWSVSAGGGPVWVDTRQSSDGVTSGQSTSLSLGNVANINLSYSGQLTQFSTGFSNSISPSAIGQTLQTSSTFANYSYHLTRHLLLDITSSYSRSKSIGGQSSDHPSSQFNRNYFTVAPGIAWELAKNWQLKGSYVYRWQDYQQDNNLRNLNAGTSESNAVMFSLGYSWDGVRASR</sequence>
<dbReference type="Pfam" id="PF10082">
    <property type="entry name" value="BBP2_2"/>
    <property type="match status" value="1"/>
</dbReference>
<feature type="signal peptide" evidence="4">
    <location>
        <begin position="1"/>
        <end position="32"/>
    </location>
</feature>
<organism evidence="5 6">
    <name type="scientific">Candidatus Methylobacter titanis</name>
    <dbReference type="NCBI Taxonomy" id="3053457"/>
    <lineage>
        <taxon>Bacteria</taxon>
        <taxon>Pseudomonadati</taxon>
        <taxon>Pseudomonadota</taxon>
        <taxon>Gammaproteobacteria</taxon>
        <taxon>Methylococcales</taxon>
        <taxon>Methylococcaceae</taxon>
        <taxon>Methylobacter</taxon>
    </lineage>
</organism>
<keyword evidence="2" id="KW-0472">Membrane</keyword>
<feature type="chain" id="PRO_5041251558" evidence="4">
    <location>
        <begin position="33"/>
        <end position="421"/>
    </location>
</feature>
<dbReference type="GO" id="GO:0009279">
    <property type="term" value="C:cell outer membrane"/>
    <property type="evidence" value="ECO:0007669"/>
    <property type="project" value="UniProtKB-SubCell"/>
</dbReference>
<dbReference type="InterPro" id="IPR036942">
    <property type="entry name" value="Beta-barrel_TonB_sf"/>
</dbReference>
<evidence type="ECO:0000256" key="2">
    <source>
        <dbReference type="ARBA" id="ARBA00023136"/>
    </source>
</evidence>
<comment type="subcellular location">
    <subcellularLocation>
        <location evidence="1">Cell outer membrane</location>
    </subcellularLocation>
</comment>
<name>A0AA43Q5G6_9GAMM</name>
<evidence type="ECO:0000313" key="5">
    <source>
        <dbReference type="EMBL" id="MDI1230792.1"/>
    </source>
</evidence>
<keyword evidence="4" id="KW-0732">Signal</keyword>
<dbReference type="SUPFAM" id="SSF56935">
    <property type="entry name" value="Porins"/>
    <property type="match status" value="1"/>
</dbReference>
<proteinExistence type="predicted"/>
<keyword evidence="6" id="KW-1185">Reference proteome</keyword>
<evidence type="ECO:0000256" key="4">
    <source>
        <dbReference type="SAM" id="SignalP"/>
    </source>
</evidence>
<comment type="caution">
    <text evidence="5">The sequence shown here is derived from an EMBL/GenBank/DDBJ whole genome shotgun (WGS) entry which is preliminary data.</text>
</comment>
<dbReference type="AlphaFoldDB" id="A0AA43Q5G6"/>
<keyword evidence="3" id="KW-0998">Cell outer membrane</keyword>
<dbReference type="InterPro" id="IPR018759">
    <property type="entry name" value="BBP2_2"/>
</dbReference>
<evidence type="ECO:0000256" key="1">
    <source>
        <dbReference type="ARBA" id="ARBA00004442"/>
    </source>
</evidence>